<protein>
    <submittedName>
        <fullName evidence="3">Outer membrane protein</fullName>
    </submittedName>
</protein>
<comment type="caution">
    <text evidence="3">The sequence shown here is derived from an EMBL/GenBank/DDBJ whole genome shotgun (WGS) entry which is preliminary data.</text>
</comment>
<organism evidence="3 4">
    <name type="scientific">Pseudorhizobium tarimense</name>
    <dbReference type="NCBI Taxonomy" id="1079109"/>
    <lineage>
        <taxon>Bacteria</taxon>
        <taxon>Pseudomonadati</taxon>
        <taxon>Pseudomonadota</taxon>
        <taxon>Alphaproteobacteria</taxon>
        <taxon>Hyphomicrobiales</taxon>
        <taxon>Rhizobiaceae</taxon>
        <taxon>Rhizobium/Agrobacterium group</taxon>
        <taxon>Pseudorhizobium</taxon>
    </lineage>
</organism>
<name>A0ABV2HCQ8_9HYPH</name>
<dbReference type="Gene3D" id="2.40.160.20">
    <property type="match status" value="1"/>
</dbReference>
<dbReference type="PANTHER" id="PTHR36920:SF1">
    <property type="entry name" value="OUTER MEMBRANE PROTEIN W"/>
    <property type="match status" value="1"/>
</dbReference>
<evidence type="ECO:0000313" key="4">
    <source>
        <dbReference type="Proteomes" id="UP001549031"/>
    </source>
</evidence>
<feature type="chain" id="PRO_5047340158" evidence="2">
    <location>
        <begin position="26"/>
        <end position="182"/>
    </location>
</feature>
<dbReference type="EMBL" id="JBEPLJ010000023">
    <property type="protein sequence ID" value="MET3588346.1"/>
    <property type="molecule type" value="Genomic_DNA"/>
</dbReference>
<dbReference type="InterPro" id="IPR011250">
    <property type="entry name" value="OMP/PagP_B-barrel"/>
</dbReference>
<evidence type="ECO:0000313" key="3">
    <source>
        <dbReference type="EMBL" id="MET3588346.1"/>
    </source>
</evidence>
<evidence type="ECO:0000256" key="1">
    <source>
        <dbReference type="ARBA" id="ARBA00009330"/>
    </source>
</evidence>
<dbReference type="PANTHER" id="PTHR36920">
    <property type="match status" value="1"/>
</dbReference>
<evidence type="ECO:0000256" key="2">
    <source>
        <dbReference type="SAM" id="SignalP"/>
    </source>
</evidence>
<dbReference type="InterPro" id="IPR005618">
    <property type="entry name" value="OMPW"/>
</dbReference>
<dbReference type="Proteomes" id="UP001549031">
    <property type="component" value="Unassembled WGS sequence"/>
</dbReference>
<proteinExistence type="inferred from homology"/>
<reference evidence="3 4" key="1">
    <citation type="submission" date="2024-06" db="EMBL/GenBank/DDBJ databases">
        <title>Genomic Encyclopedia of Type Strains, Phase IV (KMG-IV): sequencing the most valuable type-strain genomes for metagenomic binning, comparative biology and taxonomic classification.</title>
        <authorList>
            <person name="Goeker M."/>
        </authorList>
    </citation>
    <scope>NUCLEOTIDE SEQUENCE [LARGE SCALE GENOMIC DNA]</scope>
    <source>
        <strain evidence="3 4">DSM 105042</strain>
    </source>
</reference>
<keyword evidence="2" id="KW-0732">Signal</keyword>
<gene>
    <name evidence="3" type="ORF">ABID21_004482</name>
</gene>
<sequence length="182" mass="19174">MKSNSVRLAGLPAGLAMLGATAAGAAELAPITEAPVADVPPASSPWQIRVRCVGVITEDDGSVNGVPGSNLSYSDSVIPELDISYYFTDNIAAELILGTTYANIEEDGAVGVPVGRAWLLPPTLPLEYHFAAFGAFKPFVGAGVTYSMFHNQNEKPGFHDLDVDNAFGVALQAGFDYMLDEH</sequence>
<comment type="similarity">
    <text evidence="1">Belongs to the OmpW/AlkL family.</text>
</comment>
<dbReference type="Pfam" id="PF03922">
    <property type="entry name" value="OmpW"/>
    <property type="match status" value="1"/>
</dbReference>
<accession>A0ABV2HCQ8</accession>
<keyword evidence="4" id="KW-1185">Reference proteome</keyword>
<feature type="signal peptide" evidence="2">
    <location>
        <begin position="1"/>
        <end position="25"/>
    </location>
</feature>
<dbReference type="SUPFAM" id="SSF56925">
    <property type="entry name" value="OMPA-like"/>
    <property type="match status" value="1"/>
</dbReference>